<dbReference type="InterPro" id="IPR013108">
    <property type="entry name" value="Amidohydro_3"/>
</dbReference>
<dbReference type="CDD" id="cd01300">
    <property type="entry name" value="YtcJ_like"/>
    <property type="match status" value="1"/>
</dbReference>
<evidence type="ECO:0000259" key="1">
    <source>
        <dbReference type="Pfam" id="PF07969"/>
    </source>
</evidence>
<organism evidence="2 3">
    <name type="scientific">Brevibacterium siliguriense</name>
    <dbReference type="NCBI Taxonomy" id="1136497"/>
    <lineage>
        <taxon>Bacteria</taxon>
        <taxon>Bacillati</taxon>
        <taxon>Actinomycetota</taxon>
        <taxon>Actinomycetes</taxon>
        <taxon>Micrococcales</taxon>
        <taxon>Brevibacteriaceae</taxon>
        <taxon>Brevibacterium</taxon>
    </lineage>
</organism>
<dbReference type="InterPro" id="IPR032466">
    <property type="entry name" value="Metal_Hydrolase"/>
</dbReference>
<feature type="domain" description="Amidohydrolase 3" evidence="1">
    <location>
        <begin position="50"/>
        <end position="554"/>
    </location>
</feature>
<sequence>MPSADRIYRGGTIHTVDSSNPTTDAVAIADGQIIALGAADCDSVAGSDTEVVGLSGRTLIPAFHDAHVHPVLGGINLVHCNLDDIHGYRAYLERIAEYVRNHPEDEWVIGAGWYGDVFEGGFPHRHDLDSVISDRPAVFDSHDAHGCWVNTRALEAAGIDRETPDPDGGRIVRDESGEPTGLLFETAAELVKNLLPATTSSDVEQALASAQEYFHSLGIVGWQDAGVGVLTGSPVDTYPPYLSMAEGGAFNSKVTVALWWDRDVPYAEQIETLKERRDVIRRVESDRGFGGVQVTVVKIMLDGVCENLTGALKRSYRGHDHEHGLLMFTADELNEITRGVERHGFDIHIHAVGDQALKLAVDALTQEDGPAPGRRHQIAHLDIADPEDLARMASSELIANVQPLWARRDSVLVETKLPLLHDDQQAHHFTFATMRDAGVRLAFGSDWPVSSPDPIWGIHVAVNRTAPPADPHGQDEVAQNEPLLPGEEITVEEALRAYTFEAARANSYEDVSGSIEVGKSADFVILDSDPFDVEQRQLGDIRVETTISAGEVVYQRGWARSATK</sequence>
<dbReference type="SUPFAM" id="SSF51338">
    <property type="entry name" value="Composite domain of metallo-dependent hydrolases"/>
    <property type="match status" value="1"/>
</dbReference>
<accession>A0A1H1LWD4</accession>
<dbReference type="InterPro" id="IPR033932">
    <property type="entry name" value="YtcJ-like"/>
</dbReference>
<dbReference type="InterPro" id="IPR011059">
    <property type="entry name" value="Metal-dep_hydrolase_composite"/>
</dbReference>
<dbReference type="EMBL" id="LT629766">
    <property type="protein sequence ID" value="SDR78846.1"/>
    <property type="molecule type" value="Genomic_DNA"/>
</dbReference>
<dbReference type="RefSeq" id="WP_092009316.1">
    <property type="nucleotide sequence ID" value="NZ_LT629766.1"/>
</dbReference>
<evidence type="ECO:0000313" key="2">
    <source>
        <dbReference type="EMBL" id="SDR78846.1"/>
    </source>
</evidence>
<dbReference type="PANTHER" id="PTHR22642">
    <property type="entry name" value="IMIDAZOLONEPROPIONASE"/>
    <property type="match status" value="1"/>
</dbReference>
<dbReference type="OrthoDB" id="3238066at2"/>
<dbReference type="SUPFAM" id="SSF51556">
    <property type="entry name" value="Metallo-dependent hydrolases"/>
    <property type="match status" value="1"/>
</dbReference>
<dbReference type="Gene3D" id="3.20.20.140">
    <property type="entry name" value="Metal-dependent hydrolases"/>
    <property type="match status" value="1"/>
</dbReference>
<name>A0A1H1LWD4_9MICO</name>
<keyword evidence="3" id="KW-1185">Reference proteome</keyword>
<dbReference type="AlphaFoldDB" id="A0A1H1LWD4"/>
<dbReference type="Gene3D" id="3.10.310.70">
    <property type="match status" value="1"/>
</dbReference>
<evidence type="ECO:0000313" key="3">
    <source>
        <dbReference type="Proteomes" id="UP000199597"/>
    </source>
</evidence>
<dbReference type="PANTHER" id="PTHR22642:SF2">
    <property type="entry name" value="PROTEIN LONG AFTER FAR-RED 3"/>
    <property type="match status" value="1"/>
</dbReference>
<protein>
    <recommendedName>
        <fullName evidence="1">Amidohydrolase 3 domain-containing protein</fullName>
    </recommendedName>
</protein>
<reference evidence="3" key="1">
    <citation type="submission" date="2016-10" db="EMBL/GenBank/DDBJ databases">
        <authorList>
            <person name="Varghese N."/>
            <person name="Submissions S."/>
        </authorList>
    </citation>
    <scope>NUCLEOTIDE SEQUENCE [LARGE SCALE GENOMIC DNA]</scope>
    <source>
        <strain evidence="3">DSM 23676</strain>
    </source>
</reference>
<dbReference type="Proteomes" id="UP000199597">
    <property type="component" value="Chromosome I"/>
</dbReference>
<proteinExistence type="predicted"/>
<dbReference type="Gene3D" id="2.30.40.10">
    <property type="entry name" value="Urease, subunit C, domain 1"/>
    <property type="match status" value="1"/>
</dbReference>
<dbReference type="Pfam" id="PF07969">
    <property type="entry name" value="Amidohydro_3"/>
    <property type="match status" value="1"/>
</dbReference>
<gene>
    <name evidence="2" type="ORF">SAMN04489752_0265</name>
</gene>
<dbReference type="GO" id="GO:0016810">
    <property type="term" value="F:hydrolase activity, acting on carbon-nitrogen (but not peptide) bonds"/>
    <property type="evidence" value="ECO:0007669"/>
    <property type="project" value="InterPro"/>
</dbReference>